<evidence type="ECO:0000256" key="1">
    <source>
        <dbReference type="SAM" id="MobiDB-lite"/>
    </source>
</evidence>
<keyword evidence="2" id="KW-0812">Transmembrane</keyword>
<evidence type="ECO:0000313" key="3">
    <source>
        <dbReference type="EMBL" id="WUR03992.1"/>
    </source>
</evidence>
<keyword evidence="2" id="KW-0472">Membrane</keyword>
<keyword evidence="4" id="KW-1185">Reference proteome</keyword>
<reference evidence="3" key="1">
    <citation type="journal article" date="2024" name="BMC Genomics">
        <title>Functional annotation of a divergent genome using sequence and structure-based similarity.</title>
        <authorList>
            <person name="Svedberg D."/>
            <person name="Winiger R.R."/>
            <person name="Berg A."/>
            <person name="Sharma H."/>
            <person name="Tellgren-Roth C."/>
            <person name="Debrunner-Vossbrinck B.A."/>
            <person name="Vossbrinck C.R."/>
            <person name="Barandun J."/>
        </authorList>
    </citation>
    <scope>NUCLEOTIDE SEQUENCE</scope>
    <source>
        <strain evidence="3">Illinois isolate</strain>
    </source>
</reference>
<dbReference type="EMBL" id="CP142732">
    <property type="protein sequence ID" value="WUR03992.1"/>
    <property type="molecule type" value="Genomic_DNA"/>
</dbReference>
<dbReference type="Proteomes" id="UP001334084">
    <property type="component" value="Chromosome 7"/>
</dbReference>
<protein>
    <submittedName>
        <fullName evidence="3">SP-containing membrane protein</fullName>
    </submittedName>
</protein>
<feature type="region of interest" description="Disordered" evidence="1">
    <location>
        <begin position="198"/>
        <end position="229"/>
    </location>
</feature>
<name>A0AAX4JDQ7_9MICR</name>
<feature type="compositionally biased region" description="Polar residues" evidence="1">
    <location>
        <begin position="217"/>
        <end position="229"/>
    </location>
</feature>
<evidence type="ECO:0000256" key="2">
    <source>
        <dbReference type="SAM" id="Phobius"/>
    </source>
</evidence>
<gene>
    <name evidence="3" type="ORF">VNE69_07061</name>
</gene>
<dbReference type="AlphaFoldDB" id="A0AAX4JDQ7"/>
<sequence length="346" mass="40887">MFLSFVLVSAVRKFFNISELHTQQYFYLGMYDNNLFSDNCKIMLTEYFCNDLSFFENQNEQKFELSNKNLVFKGRDFLNRFTNKKIKIIKRKSEKLLNDSLDVAKKLDDFIKIHKNIFSKILCDKKQTMYQIEAYIYDVKGRQIAHMISPYFLLNKKNEIYNLQIRDKSQWNVVKNIQFFCEPKQQVDDSLSEFVDEKGDKNSCANKNEEVSHKNTQEGLNSKTRTRNNLSRIHFQKNNEDEATETKNTSTPDRNLYYPVDYIFATASENNTTPILDNQKNINIQEEEISDEGVAENNPPPEDDENKNNRIPQNEKRFYNNFNCFILIFICGATVVIIFIIKKIKQ</sequence>
<dbReference type="KEGG" id="vnx:VNE69_07061"/>
<proteinExistence type="predicted"/>
<dbReference type="RefSeq" id="XP_065330137.1">
    <property type="nucleotide sequence ID" value="XM_065474065.1"/>
</dbReference>
<keyword evidence="2" id="KW-1133">Transmembrane helix</keyword>
<evidence type="ECO:0000313" key="4">
    <source>
        <dbReference type="Proteomes" id="UP001334084"/>
    </source>
</evidence>
<dbReference type="GeneID" id="90541817"/>
<accession>A0AAX4JDQ7</accession>
<feature type="region of interest" description="Disordered" evidence="1">
    <location>
        <begin position="289"/>
        <end position="311"/>
    </location>
</feature>
<feature type="transmembrane region" description="Helical" evidence="2">
    <location>
        <begin position="318"/>
        <end position="341"/>
    </location>
</feature>
<feature type="compositionally biased region" description="Basic and acidic residues" evidence="1">
    <location>
        <begin position="198"/>
        <end position="216"/>
    </location>
</feature>
<organism evidence="3 4">
    <name type="scientific">Vairimorpha necatrix</name>
    <dbReference type="NCBI Taxonomy" id="6039"/>
    <lineage>
        <taxon>Eukaryota</taxon>
        <taxon>Fungi</taxon>
        <taxon>Fungi incertae sedis</taxon>
        <taxon>Microsporidia</taxon>
        <taxon>Nosematidae</taxon>
        <taxon>Vairimorpha</taxon>
    </lineage>
</organism>